<feature type="domain" description="Thoeris protein ThsB TIR-like" evidence="1">
    <location>
        <begin position="25"/>
        <end position="119"/>
    </location>
</feature>
<protein>
    <recommendedName>
        <fullName evidence="1">Thoeris protein ThsB TIR-like domain-containing protein</fullName>
    </recommendedName>
</protein>
<organism evidence="2 3">
    <name type="scientific">Thalassospira marina</name>
    <dbReference type="NCBI Taxonomy" id="2048283"/>
    <lineage>
        <taxon>Bacteria</taxon>
        <taxon>Pseudomonadati</taxon>
        <taxon>Pseudomonadota</taxon>
        <taxon>Alphaproteobacteria</taxon>
        <taxon>Rhodospirillales</taxon>
        <taxon>Thalassospiraceae</taxon>
        <taxon>Thalassospira</taxon>
    </lineage>
</organism>
<gene>
    <name evidence="2" type="ORF">CSC3H3_05410</name>
</gene>
<keyword evidence="3" id="KW-1185">Reference proteome</keyword>
<evidence type="ECO:0000313" key="3">
    <source>
        <dbReference type="Proteomes" id="UP000233458"/>
    </source>
</evidence>
<name>A0ABM6Q6T6_9PROT</name>
<dbReference type="InterPro" id="IPR015032">
    <property type="entry name" value="ThsB__TIR-like_domain"/>
</dbReference>
<dbReference type="Pfam" id="PF08937">
    <property type="entry name" value="ThsB_TIR"/>
    <property type="match status" value="1"/>
</dbReference>
<dbReference type="Gene3D" id="3.40.50.11200">
    <property type="match status" value="1"/>
</dbReference>
<dbReference type="RefSeq" id="WP_101284210.1">
    <property type="nucleotide sequence ID" value="NZ_CP024199.1"/>
</dbReference>
<reference evidence="2 3" key="1">
    <citation type="submission" date="2017-10" db="EMBL/GenBank/DDBJ databases">
        <title>Biodiversity and function of Thalassospira species in the particle-attached aromatic-hydrocarbon-degrading consortia from the surface seawater of the China South Sea.</title>
        <authorList>
            <person name="Dong C."/>
            <person name="Liu R."/>
            <person name="Shao Z."/>
        </authorList>
    </citation>
    <scope>NUCLEOTIDE SEQUENCE [LARGE SCALE GENOMIC DNA]</scope>
    <source>
        <strain evidence="2 3">CSC3H3</strain>
    </source>
</reference>
<dbReference type="Proteomes" id="UP000233458">
    <property type="component" value="Chromosome"/>
</dbReference>
<evidence type="ECO:0000259" key="1">
    <source>
        <dbReference type="Pfam" id="PF08937"/>
    </source>
</evidence>
<accession>A0ABM6Q6T6</accession>
<proteinExistence type="predicted"/>
<evidence type="ECO:0000313" key="2">
    <source>
        <dbReference type="EMBL" id="AUG52222.1"/>
    </source>
</evidence>
<sequence length="187" mass="21622">MAYRNGNYAAFYVAEPFDEDALGAHAAKDFCYYNMLRAWKGKDSSFPFNDSHDKTYNVRDNSNWGLTLKPRLRQRLRSSKNIVLFLSSNTKSSKALREEMDYGINDQGLPVIVIYPEFDSKESLLTNGDIKERVKKLWDKLPIFRDSMGEVPTLHVPLKKILIKRALNDIDLMVATKVDPQIFFYIT</sequence>
<dbReference type="EMBL" id="CP024199">
    <property type="protein sequence ID" value="AUG52222.1"/>
    <property type="molecule type" value="Genomic_DNA"/>
</dbReference>
<dbReference type="InterPro" id="IPR035897">
    <property type="entry name" value="Toll_tir_struct_dom_sf"/>
</dbReference>
<dbReference type="SUPFAM" id="SSF52200">
    <property type="entry name" value="Toll/Interleukin receptor TIR domain"/>
    <property type="match status" value="1"/>
</dbReference>